<dbReference type="PROSITE" id="PS01013">
    <property type="entry name" value="OSBP"/>
    <property type="match status" value="1"/>
</dbReference>
<gene>
    <name evidence="4" type="primary">kes1_2</name>
    <name evidence="4" type="ORF">OC842_005703</name>
</gene>
<feature type="region of interest" description="Disordered" evidence="3">
    <location>
        <begin position="1"/>
        <end position="36"/>
    </location>
</feature>
<keyword evidence="5" id="KW-1185">Reference proteome</keyword>
<comment type="caution">
    <text evidence="4">The sequence shown here is derived from an EMBL/GenBank/DDBJ whole genome shotgun (WGS) entry which is preliminary data.</text>
</comment>
<evidence type="ECO:0000256" key="1">
    <source>
        <dbReference type="ARBA" id="ARBA00008842"/>
    </source>
</evidence>
<dbReference type="Gene3D" id="2.40.160.120">
    <property type="match status" value="1"/>
</dbReference>
<dbReference type="InterPro" id="IPR018494">
    <property type="entry name" value="Oxysterol-bd_CS"/>
</dbReference>
<dbReference type="GO" id="GO:0120009">
    <property type="term" value="P:intermembrane lipid transfer"/>
    <property type="evidence" value="ECO:0007669"/>
    <property type="project" value="UniProtKB-ARBA"/>
</dbReference>
<accession>A0AAN6JI81</accession>
<organism evidence="4 5">
    <name type="scientific">Tilletia horrida</name>
    <dbReference type="NCBI Taxonomy" id="155126"/>
    <lineage>
        <taxon>Eukaryota</taxon>
        <taxon>Fungi</taxon>
        <taxon>Dikarya</taxon>
        <taxon>Basidiomycota</taxon>
        <taxon>Ustilaginomycotina</taxon>
        <taxon>Exobasidiomycetes</taxon>
        <taxon>Tilletiales</taxon>
        <taxon>Tilletiaceae</taxon>
        <taxon>Tilletia</taxon>
    </lineage>
</organism>
<sequence>MRRALSAATGSRSSSKTTTPEPETGVPKIPDIDDENLGKAVPKEQKAGWAAFIKSIASCAGDLSSLTAPSFILSPVSLTEFPAYWCEHPQLFAKLKDAQTAPERLLDVTRWFISSLKGSYTARNASMGSEKKPLNPILGELFLGHWPATEQYGETQLVSEQVSHHPPITAFWINNAQAGVTFQGHCAQKTSFSGRSIQVRQIGHGKLTFRVPGTNELETYIITLPHLIIEGLLFGSPYVELAQASHIVSSSGYAAKIEYSGRGYFSGKAHSFKAVISDIADVAGARPIYTVDGSWTGESFIKGGSALSARGGSAAATSGQLFWNADTQRSELAVKPIAEQGDMESRRVWKLVAEGIRTGDADLASRNKSKIENEQRSKRKEEASAGRTHELKYFEHIEDDSDYAELTAMLNRKQKREETFRYKA</sequence>
<dbReference type="Proteomes" id="UP001176521">
    <property type="component" value="Unassembled WGS sequence"/>
</dbReference>
<dbReference type="GO" id="GO:0008142">
    <property type="term" value="F:oxysterol binding"/>
    <property type="evidence" value="ECO:0007669"/>
    <property type="project" value="TreeGrafter"/>
</dbReference>
<dbReference type="Gene3D" id="1.10.287.2720">
    <property type="match status" value="1"/>
</dbReference>
<dbReference type="FunFam" id="2.40.160.120:FF:000010">
    <property type="entry name" value="Oxysterol-binding protein homolog 4"/>
    <property type="match status" value="1"/>
</dbReference>
<dbReference type="PANTHER" id="PTHR10972">
    <property type="entry name" value="OXYSTEROL-BINDING PROTEIN-RELATED"/>
    <property type="match status" value="1"/>
</dbReference>
<evidence type="ECO:0000256" key="3">
    <source>
        <dbReference type="SAM" id="MobiDB-lite"/>
    </source>
</evidence>
<evidence type="ECO:0000256" key="2">
    <source>
        <dbReference type="RuleBase" id="RU003844"/>
    </source>
</evidence>
<protein>
    <submittedName>
        <fullName evidence="4">Oxysterol-binding protein 4</fullName>
    </submittedName>
</protein>
<proteinExistence type="inferred from homology"/>
<dbReference type="Gene3D" id="6.10.250.1430">
    <property type="match status" value="1"/>
</dbReference>
<dbReference type="InterPro" id="IPR037239">
    <property type="entry name" value="OSBP_sf"/>
</dbReference>
<comment type="similarity">
    <text evidence="1 2">Belongs to the OSBP family.</text>
</comment>
<dbReference type="SUPFAM" id="SSF144000">
    <property type="entry name" value="Oxysterol-binding protein-like"/>
    <property type="match status" value="1"/>
</dbReference>
<evidence type="ECO:0000313" key="4">
    <source>
        <dbReference type="EMBL" id="KAK0524856.1"/>
    </source>
</evidence>
<dbReference type="PANTHER" id="PTHR10972:SF184">
    <property type="entry name" value="OXYSTEROL-BINDING PROTEIN HOMOLOG 4-RELATED"/>
    <property type="match status" value="1"/>
</dbReference>
<feature type="region of interest" description="Disordered" evidence="3">
    <location>
        <begin position="363"/>
        <end position="390"/>
    </location>
</feature>
<dbReference type="EMBL" id="JAPDMQ010000430">
    <property type="protein sequence ID" value="KAK0524856.1"/>
    <property type="molecule type" value="Genomic_DNA"/>
</dbReference>
<evidence type="ECO:0000313" key="5">
    <source>
        <dbReference type="Proteomes" id="UP001176521"/>
    </source>
</evidence>
<dbReference type="InterPro" id="IPR000648">
    <property type="entry name" value="Oxysterol-bd"/>
</dbReference>
<dbReference type="Gene3D" id="3.30.70.3490">
    <property type="match status" value="1"/>
</dbReference>
<dbReference type="GO" id="GO:0005829">
    <property type="term" value="C:cytosol"/>
    <property type="evidence" value="ECO:0007669"/>
    <property type="project" value="TreeGrafter"/>
</dbReference>
<dbReference type="AlphaFoldDB" id="A0AAN6JI81"/>
<dbReference type="GO" id="GO:0016020">
    <property type="term" value="C:membrane"/>
    <property type="evidence" value="ECO:0007669"/>
    <property type="project" value="TreeGrafter"/>
</dbReference>
<reference evidence="4" key="1">
    <citation type="journal article" date="2023" name="PhytoFront">
        <title>Draft Genome Resources of Seven Strains of Tilletia horrida, Causal Agent of Kernel Smut of Rice.</title>
        <authorList>
            <person name="Khanal S."/>
            <person name="Antony Babu S."/>
            <person name="Zhou X.G."/>
        </authorList>
    </citation>
    <scope>NUCLEOTIDE SEQUENCE</scope>
    <source>
        <strain evidence="4">TX3</strain>
    </source>
</reference>
<dbReference type="Pfam" id="PF01237">
    <property type="entry name" value="Oxysterol_BP"/>
    <property type="match status" value="1"/>
</dbReference>
<name>A0AAN6JI81_9BASI</name>